<dbReference type="Pfam" id="PF13185">
    <property type="entry name" value="GAF_2"/>
    <property type="match status" value="1"/>
</dbReference>
<dbReference type="InterPro" id="IPR011006">
    <property type="entry name" value="CheY-like_superfamily"/>
</dbReference>
<dbReference type="Proteomes" id="UP001165685">
    <property type="component" value="Unassembled WGS sequence"/>
</dbReference>
<evidence type="ECO:0000259" key="5">
    <source>
        <dbReference type="PROSITE" id="PS50921"/>
    </source>
</evidence>
<evidence type="ECO:0000256" key="2">
    <source>
        <dbReference type="ARBA" id="ARBA00022777"/>
    </source>
</evidence>
<keyword evidence="2" id="KW-0418">Kinase</keyword>
<dbReference type="SUPFAM" id="SSF52172">
    <property type="entry name" value="CheY-like"/>
    <property type="match status" value="1"/>
</dbReference>
<protein>
    <submittedName>
        <fullName evidence="6">GAF and ANTAR domain-containing protein</fullName>
    </submittedName>
</protein>
<name>A0ABT4TR41_9ACTN</name>
<dbReference type="PROSITE" id="PS50921">
    <property type="entry name" value="ANTAR"/>
    <property type="match status" value="1"/>
</dbReference>
<keyword evidence="3" id="KW-0805">Transcription regulation</keyword>
<keyword evidence="4" id="KW-0804">Transcription</keyword>
<evidence type="ECO:0000313" key="6">
    <source>
        <dbReference type="EMBL" id="MDA2806825.1"/>
    </source>
</evidence>
<keyword evidence="7" id="KW-1185">Reference proteome</keyword>
<evidence type="ECO:0000256" key="4">
    <source>
        <dbReference type="ARBA" id="ARBA00023163"/>
    </source>
</evidence>
<evidence type="ECO:0000256" key="1">
    <source>
        <dbReference type="ARBA" id="ARBA00022679"/>
    </source>
</evidence>
<dbReference type="RefSeq" id="WP_270679459.1">
    <property type="nucleotide sequence ID" value="NZ_JAQFWP010000041.1"/>
</dbReference>
<dbReference type="SMART" id="SM01012">
    <property type="entry name" value="ANTAR"/>
    <property type="match status" value="1"/>
</dbReference>
<dbReference type="InterPro" id="IPR029016">
    <property type="entry name" value="GAF-like_dom_sf"/>
</dbReference>
<keyword evidence="1" id="KW-0808">Transferase</keyword>
<dbReference type="EMBL" id="JAQFWP010000041">
    <property type="protein sequence ID" value="MDA2806825.1"/>
    <property type="molecule type" value="Genomic_DNA"/>
</dbReference>
<comment type="caution">
    <text evidence="6">The sequence shown here is derived from an EMBL/GenBank/DDBJ whole genome shotgun (WGS) entry which is preliminary data.</text>
</comment>
<organism evidence="6 7">
    <name type="scientific">Nocardiopsis suaedae</name>
    <dbReference type="NCBI Taxonomy" id="3018444"/>
    <lineage>
        <taxon>Bacteria</taxon>
        <taxon>Bacillati</taxon>
        <taxon>Actinomycetota</taxon>
        <taxon>Actinomycetes</taxon>
        <taxon>Streptosporangiales</taxon>
        <taxon>Nocardiopsidaceae</taxon>
        <taxon>Nocardiopsis</taxon>
    </lineage>
</organism>
<dbReference type="Gene3D" id="1.10.10.10">
    <property type="entry name" value="Winged helix-like DNA-binding domain superfamily/Winged helix DNA-binding domain"/>
    <property type="match status" value="1"/>
</dbReference>
<feature type="domain" description="ANTAR" evidence="5">
    <location>
        <begin position="168"/>
        <end position="229"/>
    </location>
</feature>
<dbReference type="SUPFAM" id="SSF55781">
    <property type="entry name" value="GAF domain-like"/>
    <property type="match status" value="1"/>
</dbReference>
<dbReference type="Gene3D" id="3.30.450.40">
    <property type="match status" value="1"/>
</dbReference>
<dbReference type="InterPro" id="IPR036388">
    <property type="entry name" value="WH-like_DNA-bd_sf"/>
</dbReference>
<dbReference type="InterPro" id="IPR005561">
    <property type="entry name" value="ANTAR"/>
</dbReference>
<sequence length="247" mass="27163">MSRELELVEAFVGLADTLVAGFDVVEFLHDLVVRSVSLVDAEASGLLLSDATDERLRFVAASTEQARMLELLQLQNEEGPALEAYRTGARVDVPDLQKYTGTRPGLHRAMQEAGFASVQALPLRLRERTLGAMTLFRSSPGLMNETDTTIAQGLADVATIGIINSRALVEQERLAEQLQAALNSRISIEQAKGMVSEFHGVEMEQAFEMLRRFSRNNNIRLSQVATAVVRREASTAELIPPHGRALY</sequence>
<dbReference type="Pfam" id="PF03861">
    <property type="entry name" value="ANTAR"/>
    <property type="match status" value="1"/>
</dbReference>
<accession>A0ABT4TR41</accession>
<reference evidence="6" key="1">
    <citation type="submission" date="2023-01" db="EMBL/GenBank/DDBJ databases">
        <title>Draft genome sequence of Nocardiopsis sp. LSu2-4 isolated from halophytes.</title>
        <authorList>
            <person name="Duangmal K."/>
            <person name="Chantavorakit T."/>
        </authorList>
    </citation>
    <scope>NUCLEOTIDE SEQUENCE</scope>
    <source>
        <strain evidence="6">LSu2-4</strain>
    </source>
</reference>
<dbReference type="InterPro" id="IPR012074">
    <property type="entry name" value="GAF_ANTAR"/>
</dbReference>
<dbReference type="PIRSF" id="PIRSF036625">
    <property type="entry name" value="GAF_ANTAR"/>
    <property type="match status" value="1"/>
</dbReference>
<dbReference type="InterPro" id="IPR003018">
    <property type="entry name" value="GAF"/>
</dbReference>
<evidence type="ECO:0000256" key="3">
    <source>
        <dbReference type="ARBA" id="ARBA00023015"/>
    </source>
</evidence>
<proteinExistence type="predicted"/>
<gene>
    <name evidence="6" type="ORF">O4U47_20125</name>
</gene>
<evidence type="ECO:0000313" key="7">
    <source>
        <dbReference type="Proteomes" id="UP001165685"/>
    </source>
</evidence>